<dbReference type="EMBL" id="BOQN01000107">
    <property type="protein sequence ID" value="GIM96102.1"/>
    <property type="molecule type" value="Genomic_DNA"/>
</dbReference>
<dbReference type="AlphaFoldDB" id="A0A920BNS2"/>
<evidence type="ECO:0000313" key="2">
    <source>
        <dbReference type="Proteomes" id="UP000677082"/>
    </source>
</evidence>
<name>A0A920BNS2_9ACTN</name>
<evidence type="ECO:0008006" key="3">
    <source>
        <dbReference type="Google" id="ProtNLM"/>
    </source>
</evidence>
<reference evidence="1 2" key="1">
    <citation type="submission" date="2021-03" db="EMBL/GenBank/DDBJ databases">
        <title>Whole genome shotgun sequence of Actinoplanes toevensis NBRC 105298.</title>
        <authorList>
            <person name="Komaki H."/>
            <person name="Tamura T."/>
        </authorList>
    </citation>
    <scope>NUCLEOTIDE SEQUENCE [LARGE SCALE GENOMIC DNA]</scope>
    <source>
        <strain evidence="1 2">NBRC 105298</strain>
    </source>
</reference>
<gene>
    <name evidence="1" type="ORF">Ato02nite_078950</name>
</gene>
<keyword evidence="2" id="KW-1185">Reference proteome</keyword>
<proteinExistence type="predicted"/>
<protein>
    <recommendedName>
        <fullName evidence="3">HEPN/Toprim N-terminal domain-containing protein</fullName>
    </recommendedName>
</protein>
<organism evidence="1 2">
    <name type="scientific">Paractinoplanes toevensis</name>
    <dbReference type="NCBI Taxonomy" id="571911"/>
    <lineage>
        <taxon>Bacteria</taxon>
        <taxon>Bacillati</taxon>
        <taxon>Actinomycetota</taxon>
        <taxon>Actinomycetes</taxon>
        <taxon>Micromonosporales</taxon>
        <taxon>Micromonosporaceae</taxon>
        <taxon>Paractinoplanes</taxon>
    </lineage>
</organism>
<comment type="caution">
    <text evidence="1">The sequence shown here is derived from an EMBL/GenBank/DDBJ whole genome shotgun (WGS) entry which is preliminary data.</text>
</comment>
<dbReference type="Proteomes" id="UP000677082">
    <property type="component" value="Unassembled WGS sequence"/>
</dbReference>
<accession>A0A920BNS2</accession>
<sequence length="424" mass="46171">MLEPASVFIGPYVQTWHEDDESRLLAAFTDADFQVHVVKRSEFYSRPGVTPRREEGATDEVQVRRYEAKARDVADRLDLLGFDLKSSLDIWERNVLAHADRLSPKGEGDEVEALRMLDGPRWLSILSQMADDAPMVFSNSTSSRNSLPGSPKWLIGLAGFAFDPLREMRLAVAAFPEAQVITDVTGSGWAWVGEGDGSHASAKLNDLRRDGSLFSPIVVLTEGRTDAEFLAAGLSILYPHVVDLIKFLDFEQKNDGGAGALVRLVKSFAAAGIANRTVAIFDNDSAAADALRSLDLRRLPPTIRVLRYPDISLAESYPTIGPPSLEHPGGGTFLANVNGLAGSIELYLGRDVLSDDDGALMPVQWSSLISAVGSYQGEVVNKVDVHRRFREKAAAAVKNPSIAAKQDWSGVRNVLRKITGAFVL</sequence>
<evidence type="ECO:0000313" key="1">
    <source>
        <dbReference type="EMBL" id="GIM96102.1"/>
    </source>
</evidence>